<evidence type="ECO:0000256" key="1">
    <source>
        <dbReference type="ARBA" id="ARBA00004141"/>
    </source>
</evidence>
<dbReference type="InterPro" id="IPR027417">
    <property type="entry name" value="P-loop_NTPase"/>
</dbReference>
<dbReference type="Pfam" id="PF13469">
    <property type="entry name" value="Sulfotransfer_3"/>
    <property type="match status" value="1"/>
</dbReference>
<proteinExistence type="predicted"/>
<dbReference type="Pfam" id="PF00481">
    <property type="entry name" value="PP2C"/>
    <property type="match status" value="1"/>
</dbReference>
<dbReference type="CDD" id="cd00143">
    <property type="entry name" value="PP2Cc"/>
    <property type="match status" value="1"/>
</dbReference>
<accession>A0ABN9PAS6</accession>
<keyword evidence="2 6" id="KW-0812">Transmembrane</keyword>
<keyword evidence="9" id="KW-1185">Reference proteome</keyword>
<dbReference type="InterPro" id="IPR036457">
    <property type="entry name" value="PPM-type-like_dom_sf"/>
</dbReference>
<feature type="domain" description="PPM-type phosphatase" evidence="7">
    <location>
        <begin position="579"/>
        <end position="886"/>
    </location>
</feature>
<evidence type="ECO:0000256" key="2">
    <source>
        <dbReference type="ARBA" id="ARBA00022692"/>
    </source>
</evidence>
<evidence type="ECO:0000256" key="3">
    <source>
        <dbReference type="ARBA" id="ARBA00022989"/>
    </source>
</evidence>
<dbReference type="InterPro" id="IPR002781">
    <property type="entry name" value="TM_pro_TauE-like"/>
</dbReference>
<evidence type="ECO:0000256" key="6">
    <source>
        <dbReference type="SAM" id="Phobius"/>
    </source>
</evidence>
<protein>
    <recommendedName>
        <fullName evidence="7">PPM-type phosphatase domain-containing protein</fullName>
    </recommendedName>
</protein>
<evidence type="ECO:0000256" key="4">
    <source>
        <dbReference type="ARBA" id="ARBA00023136"/>
    </source>
</evidence>
<dbReference type="PANTHER" id="PTHR47992">
    <property type="entry name" value="PROTEIN PHOSPHATASE"/>
    <property type="match status" value="1"/>
</dbReference>
<evidence type="ECO:0000259" key="7">
    <source>
        <dbReference type="PROSITE" id="PS51746"/>
    </source>
</evidence>
<keyword evidence="3 6" id="KW-1133">Transmembrane helix</keyword>
<dbReference type="SUPFAM" id="SSF52540">
    <property type="entry name" value="P-loop containing nucleoside triphosphate hydrolases"/>
    <property type="match status" value="1"/>
</dbReference>
<dbReference type="SMART" id="SM00332">
    <property type="entry name" value="PP2Cc"/>
    <property type="match status" value="1"/>
</dbReference>
<sequence length="1040" mass="112961">MAAGAVDVFVYALATFLGNVGVAVTGFGMAIVYLFVWQVARLCGWEADFKHAVFIQAIGLFAAQPLLLRQANIRKHGSRNLLKLFVPVTVLSTPLGQWLGIYVDEKAVQTAGGILICLVAAFEVLRNRRLILEALRGTPRSGPLREGAEREGPDGAAAGDGEGEPSRSTERVFFMIGSQRSGSNWLRTMMDEREDIAGPHPPHIFDNFLPILDKFGDLGQATNREVLVDHVLTFVERNQVPWTDRKGRLLSFDRGEVFRAVEREADTEALSGMEILMVIFNEVYDTHARANFKRTWLCKSMGMSRYHDTLLKFYGKDRLRYIYLVRDPRDVAMSFMNTPVGDCHYHAIATKWGRLQESALKIADACPDMVHVLRYEDLLQDKPLAMKSLFAFVGKEQFASTRQISVSSVLAMRDLEAKCEGARSGTESNKAAGLSKQFCNLTLGDDFAKGQFAKWLHGTPPMPTCDVILVENVTWDTMQRFGYMPSIVSVTQDPAVYSKSELETFEKLNREGIEKMNADLEEEDPEDARRRRWQAAVLAFPPELIQRQVKRRRASSACQLEQVAADGLAIEIPGGLTLRCAALSQAGSHPIKRFPNQDAFTLEEGRVGDAQQWLAIYDGHGPLGRECAAFARDHLCDAVADRLGRGAAGPPGAGAEPAEDVGAALKAAHVAVDDMLREDASINDQESGTTAISMYISGDRCYISNVGDSCCFRGHVGPGGELAAEPLSEAQAASRPDEADRIRSCGGVIAAASQVDGSGPMDPGIELTAEPMDDWAGDGPPPRVWAPGCPQPGCAFTRSIGDRAAKLLGVVAEPELRSHTITRADRVFVLCSDGISQYMTARECCSVALQHDDPVAACASLVAEARRRWLSHGGRVDDITALVCLVSPDSKGEKQDARAENAISQQAEQISSRLAAWAISMGFASGFLGGLCGIRGPPIIIFFLHMVLPKAIQKANGAAITVVNVSMRMLGYAVDVATGNGTAVVEDWPLYASVVLISPVGVAIGGRLFDRTKDSQANIKTILAMLLVLCGISLLITAFE</sequence>
<organism evidence="8 9">
    <name type="scientific">Prorocentrum cordatum</name>
    <dbReference type="NCBI Taxonomy" id="2364126"/>
    <lineage>
        <taxon>Eukaryota</taxon>
        <taxon>Sar</taxon>
        <taxon>Alveolata</taxon>
        <taxon>Dinophyceae</taxon>
        <taxon>Prorocentrales</taxon>
        <taxon>Prorocentraceae</taxon>
        <taxon>Prorocentrum</taxon>
    </lineage>
</organism>
<dbReference type="InterPro" id="IPR001932">
    <property type="entry name" value="PPM-type_phosphatase-like_dom"/>
</dbReference>
<feature type="region of interest" description="Disordered" evidence="5">
    <location>
        <begin position="142"/>
        <end position="167"/>
    </location>
</feature>
<dbReference type="PROSITE" id="PS51746">
    <property type="entry name" value="PPM_2"/>
    <property type="match status" value="1"/>
</dbReference>
<comment type="caution">
    <text evidence="8">The sequence shown here is derived from an EMBL/GenBank/DDBJ whole genome shotgun (WGS) entry which is preliminary data.</text>
</comment>
<gene>
    <name evidence="8" type="ORF">PCOR1329_LOCUS232</name>
</gene>
<feature type="transmembrane region" description="Helical" evidence="6">
    <location>
        <begin position="1021"/>
        <end position="1039"/>
    </location>
</feature>
<evidence type="ECO:0000313" key="8">
    <source>
        <dbReference type="EMBL" id="CAK0788296.1"/>
    </source>
</evidence>
<keyword evidence="4 6" id="KW-0472">Membrane</keyword>
<reference evidence="8" key="1">
    <citation type="submission" date="2023-10" db="EMBL/GenBank/DDBJ databases">
        <authorList>
            <person name="Chen Y."/>
            <person name="Shah S."/>
            <person name="Dougan E. K."/>
            <person name="Thang M."/>
            <person name="Chan C."/>
        </authorList>
    </citation>
    <scope>NUCLEOTIDE SEQUENCE [LARGE SCALE GENOMIC DNA]</scope>
</reference>
<evidence type="ECO:0000313" key="9">
    <source>
        <dbReference type="Proteomes" id="UP001189429"/>
    </source>
</evidence>
<dbReference type="EMBL" id="CAUYUJ010000028">
    <property type="protein sequence ID" value="CAK0788296.1"/>
    <property type="molecule type" value="Genomic_DNA"/>
</dbReference>
<dbReference type="SUPFAM" id="SSF81606">
    <property type="entry name" value="PP2C-like"/>
    <property type="match status" value="1"/>
</dbReference>
<dbReference type="Gene3D" id="3.40.50.300">
    <property type="entry name" value="P-loop containing nucleotide triphosphate hydrolases"/>
    <property type="match status" value="1"/>
</dbReference>
<dbReference type="InterPro" id="IPR015655">
    <property type="entry name" value="PP2C"/>
</dbReference>
<feature type="transmembrane region" description="Helical" evidence="6">
    <location>
        <begin position="49"/>
        <end position="68"/>
    </location>
</feature>
<evidence type="ECO:0000256" key="5">
    <source>
        <dbReference type="SAM" id="MobiDB-lite"/>
    </source>
</evidence>
<name>A0ABN9PAS6_9DINO</name>
<dbReference type="Gene3D" id="3.60.40.10">
    <property type="entry name" value="PPM-type phosphatase domain"/>
    <property type="match status" value="1"/>
</dbReference>
<feature type="transmembrane region" description="Helical" evidence="6">
    <location>
        <begin position="988"/>
        <end position="1009"/>
    </location>
</feature>
<comment type="subcellular location">
    <subcellularLocation>
        <location evidence="1">Membrane</location>
        <topology evidence="1">Multi-pass membrane protein</topology>
    </subcellularLocation>
</comment>
<dbReference type="Proteomes" id="UP001189429">
    <property type="component" value="Unassembled WGS sequence"/>
</dbReference>
<dbReference type="Pfam" id="PF01925">
    <property type="entry name" value="TauE"/>
    <property type="match status" value="1"/>
</dbReference>
<feature type="transmembrane region" description="Helical" evidence="6">
    <location>
        <begin position="9"/>
        <end position="37"/>
    </location>
</feature>